<evidence type="ECO:0000313" key="1">
    <source>
        <dbReference type="EMBL" id="KAG5573081.1"/>
    </source>
</evidence>
<keyword evidence="2" id="KW-1185">Reference proteome</keyword>
<organism evidence="1 2">
    <name type="scientific">Solanum commersonii</name>
    <name type="common">Commerson's wild potato</name>
    <name type="synonym">Commerson's nightshade</name>
    <dbReference type="NCBI Taxonomy" id="4109"/>
    <lineage>
        <taxon>Eukaryota</taxon>
        <taxon>Viridiplantae</taxon>
        <taxon>Streptophyta</taxon>
        <taxon>Embryophyta</taxon>
        <taxon>Tracheophyta</taxon>
        <taxon>Spermatophyta</taxon>
        <taxon>Magnoliopsida</taxon>
        <taxon>eudicotyledons</taxon>
        <taxon>Gunneridae</taxon>
        <taxon>Pentapetalae</taxon>
        <taxon>asterids</taxon>
        <taxon>lamiids</taxon>
        <taxon>Solanales</taxon>
        <taxon>Solanaceae</taxon>
        <taxon>Solanoideae</taxon>
        <taxon>Solaneae</taxon>
        <taxon>Solanum</taxon>
    </lineage>
</organism>
<comment type="caution">
    <text evidence="1">The sequence shown here is derived from an EMBL/GenBank/DDBJ whole genome shotgun (WGS) entry which is preliminary data.</text>
</comment>
<gene>
    <name evidence="1" type="ORF">H5410_062847</name>
</gene>
<dbReference type="EMBL" id="JACXVP010000012">
    <property type="protein sequence ID" value="KAG5573081.1"/>
    <property type="molecule type" value="Genomic_DNA"/>
</dbReference>
<sequence length="107" mass="12510">MDTLTRQIHDEGSWCMLFANDIVLVDETRRDVNAKQKVWRQTLESKEFKLSKVKTEYLECKFSDVMHEANVEGRLDTKVIQKRGSFKHLGSIIQENGEINEDVIRLV</sequence>
<accession>A0A9J5WBR8</accession>
<dbReference type="AlphaFoldDB" id="A0A9J5WBR8"/>
<dbReference type="PANTHER" id="PTHR46238">
    <property type="entry name" value="REVERSE TRANSCRIPTASE DOMAIN-CONTAINING PROTEIN"/>
    <property type="match status" value="1"/>
</dbReference>
<dbReference type="Proteomes" id="UP000824120">
    <property type="component" value="Chromosome 12"/>
</dbReference>
<protein>
    <recommendedName>
        <fullName evidence="3">Reverse transcriptase domain-containing protein</fullName>
    </recommendedName>
</protein>
<dbReference type="PANTHER" id="PTHR46238:SF8">
    <property type="entry name" value="ENDONUCLEASE_EXONUCLEASE_PHOSPHATASE DOMAIN-CONTAINING PROTEIN"/>
    <property type="match status" value="1"/>
</dbReference>
<dbReference type="OrthoDB" id="1225857at2759"/>
<name>A0A9J5WBR8_SOLCO</name>
<proteinExistence type="predicted"/>
<reference evidence="1 2" key="1">
    <citation type="submission" date="2020-09" db="EMBL/GenBank/DDBJ databases">
        <title>De no assembly of potato wild relative species, Solanum commersonii.</title>
        <authorList>
            <person name="Cho K."/>
        </authorList>
    </citation>
    <scope>NUCLEOTIDE SEQUENCE [LARGE SCALE GENOMIC DNA]</scope>
    <source>
        <strain evidence="1">LZ3.2</strain>
        <tissue evidence="1">Leaf</tissue>
    </source>
</reference>
<evidence type="ECO:0000313" key="2">
    <source>
        <dbReference type="Proteomes" id="UP000824120"/>
    </source>
</evidence>
<evidence type="ECO:0008006" key="3">
    <source>
        <dbReference type="Google" id="ProtNLM"/>
    </source>
</evidence>